<organism evidence="1 2">
    <name type="scientific">Actinomadura bangladeshensis</name>
    <dbReference type="NCBI Taxonomy" id="453573"/>
    <lineage>
        <taxon>Bacteria</taxon>
        <taxon>Bacillati</taxon>
        <taxon>Actinomycetota</taxon>
        <taxon>Actinomycetes</taxon>
        <taxon>Streptosporangiales</taxon>
        <taxon>Thermomonosporaceae</taxon>
        <taxon>Actinomadura</taxon>
    </lineage>
</organism>
<sequence>MAAGVWLALPTPSDEPRARQYLAFKACLLTDSHGIAGKEAAPVWEGMRRASLKTHAKIQYLAVPDPATVANARPYLASLVQRQCGVIIAAGELATDTVTANARNFATAHFVVLGTAGAAENVRAVRVSGTPVAAAVERVVSEAVT</sequence>
<name>A0A4R4PAC1_9ACTN</name>
<dbReference type="AlphaFoldDB" id="A0A4R4PAC1"/>
<dbReference type="OrthoDB" id="4217521at2"/>
<dbReference type="Gene3D" id="3.40.50.2300">
    <property type="match status" value="1"/>
</dbReference>
<protein>
    <submittedName>
        <fullName evidence="1">BMP family ABC transporter substrate-binding protein</fullName>
    </submittedName>
</protein>
<comment type="caution">
    <text evidence="1">The sequence shown here is derived from an EMBL/GenBank/DDBJ whole genome shotgun (WGS) entry which is preliminary data.</text>
</comment>
<gene>
    <name evidence="1" type="ORF">E1284_07820</name>
</gene>
<dbReference type="EMBL" id="SMJW01000026">
    <property type="protein sequence ID" value="TDC17883.1"/>
    <property type="molecule type" value="Genomic_DNA"/>
</dbReference>
<reference evidence="1 2" key="1">
    <citation type="submission" date="2019-03" db="EMBL/GenBank/DDBJ databases">
        <title>Draft genome sequences of novel Actinobacteria.</title>
        <authorList>
            <person name="Sahin N."/>
            <person name="Ay H."/>
            <person name="Saygin H."/>
        </authorList>
    </citation>
    <scope>NUCLEOTIDE SEQUENCE [LARGE SCALE GENOMIC DNA]</scope>
    <source>
        <strain evidence="1 2">DSM 45347</strain>
    </source>
</reference>
<evidence type="ECO:0000313" key="2">
    <source>
        <dbReference type="Proteomes" id="UP000295431"/>
    </source>
</evidence>
<evidence type="ECO:0000313" key="1">
    <source>
        <dbReference type="EMBL" id="TDC17883.1"/>
    </source>
</evidence>
<proteinExistence type="predicted"/>
<accession>A0A4R4PAC1</accession>
<dbReference type="Proteomes" id="UP000295431">
    <property type="component" value="Unassembled WGS sequence"/>
</dbReference>
<keyword evidence="2" id="KW-1185">Reference proteome</keyword>